<feature type="domain" description="DUF112" evidence="2">
    <location>
        <begin position="11"/>
        <end position="432"/>
    </location>
</feature>
<organism evidence="3 4">
    <name type="scientific">Paraliobacillus ryukyuensis</name>
    <dbReference type="NCBI Taxonomy" id="200904"/>
    <lineage>
        <taxon>Bacteria</taxon>
        <taxon>Bacillati</taxon>
        <taxon>Bacillota</taxon>
        <taxon>Bacilli</taxon>
        <taxon>Bacillales</taxon>
        <taxon>Bacillaceae</taxon>
        <taxon>Paraliobacillus</taxon>
    </lineage>
</organism>
<dbReference type="OrthoDB" id="4391232at2"/>
<feature type="transmembrane region" description="Helical" evidence="1">
    <location>
        <begin position="255"/>
        <end position="276"/>
    </location>
</feature>
<gene>
    <name evidence="3" type="ORF">DES48_10966</name>
</gene>
<keyword evidence="1" id="KW-1133">Transmembrane helix</keyword>
<feature type="transmembrane region" description="Helical" evidence="1">
    <location>
        <begin position="6"/>
        <end position="27"/>
    </location>
</feature>
<dbReference type="Pfam" id="PF01970">
    <property type="entry name" value="TctA"/>
    <property type="match status" value="1"/>
</dbReference>
<dbReference type="AlphaFoldDB" id="A0A366E0C1"/>
<dbReference type="STRING" id="200904.GCA_900168775_03457"/>
<keyword evidence="1" id="KW-0472">Membrane</keyword>
<feature type="transmembrane region" description="Helical" evidence="1">
    <location>
        <begin position="353"/>
        <end position="372"/>
    </location>
</feature>
<feature type="transmembrane region" description="Helical" evidence="1">
    <location>
        <begin position="39"/>
        <end position="63"/>
    </location>
</feature>
<feature type="transmembrane region" description="Helical" evidence="1">
    <location>
        <begin position="310"/>
        <end position="332"/>
    </location>
</feature>
<evidence type="ECO:0000256" key="1">
    <source>
        <dbReference type="SAM" id="Phobius"/>
    </source>
</evidence>
<evidence type="ECO:0000259" key="2">
    <source>
        <dbReference type="Pfam" id="PF01970"/>
    </source>
</evidence>
<dbReference type="InterPro" id="IPR002823">
    <property type="entry name" value="DUF112_TM"/>
</dbReference>
<dbReference type="Proteomes" id="UP000252254">
    <property type="component" value="Unassembled WGS sequence"/>
</dbReference>
<accession>A0A366E0C1</accession>
<feature type="transmembrane region" description="Helical" evidence="1">
    <location>
        <begin position="410"/>
        <end position="427"/>
    </location>
</feature>
<feature type="transmembrane region" description="Helical" evidence="1">
    <location>
        <begin position="159"/>
        <end position="178"/>
    </location>
</feature>
<proteinExistence type="predicted"/>
<name>A0A366E0C1_9BACI</name>
<reference evidence="3 4" key="1">
    <citation type="submission" date="2018-06" db="EMBL/GenBank/DDBJ databases">
        <title>Genomic Encyclopedia of Type Strains, Phase IV (KMG-IV): sequencing the most valuable type-strain genomes for metagenomic binning, comparative biology and taxonomic classification.</title>
        <authorList>
            <person name="Goeker M."/>
        </authorList>
    </citation>
    <scope>NUCLEOTIDE SEQUENCE [LARGE SCALE GENOMIC DNA]</scope>
    <source>
        <strain evidence="3 4">DSM 15140</strain>
    </source>
</reference>
<feature type="transmembrane region" description="Helical" evidence="1">
    <location>
        <begin position="384"/>
        <end position="403"/>
    </location>
</feature>
<keyword evidence="1" id="KW-0812">Transmembrane</keyword>
<keyword evidence="4" id="KW-1185">Reference proteome</keyword>
<feature type="transmembrane region" description="Helical" evidence="1">
    <location>
        <begin position="69"/>
        <end position="87"/>
    </location>
</feature>
<sequence>MLDAGVIMQMLLAAVGGTLIYTLIGIAPGTDETAVLAPVTLVLVLTGLEPIVILTFFMAAIIAKKLTDSIPVAVAGVPGGVMAAPMVEHAIVLKKHGKSDLSIRKMASGSVIGTIVAVPVSLLLANILVPYADQIQGYTNQILFGGAILLALMSKNRWIALASIVPFAILIQGLRHLYWGVGVVPEGTNVFISFFLGITIGPVILTLFELLNKDKRKAMNRYDNKTIALQTEQSQKGLPNPFKILTQQELSMSTLASFFGSLLFVLSPVGITILLGELVSARVKDPVKKSTLAISSMDALTNASYISGTLIPLIALGIPLSPVAIGPANALFNAPPVFTLEHNMHHLLTKTDFIWAVVIGAVVAIVITYFIIVKYAQQICRFVFKWIPHEAVLGLFFGLVLLLAHMDGGLINIGGVLLIGLVAGFMHRLGINYGVQFMVLYAAPWIVTQLAGLS</sequence>
<dbReference type="RefSeq" id="WP_113869593.1">
    <property type="nucleotide sequence ID" value="NZ_BAABQN010000006.1"/>
</dbReference>
<protein>
    <submittedName>
        <fullName evidence="3">TctA family transporter</fullName>
    </submittedName>
</protein>
<dbReference type="EMBL" id="QNRI01000009">
    <property type="protein sequence ID" value="RBO95229.1"/>
    <property type="molecule type" value="Genomic_DNA"/>
</dbReference>
<evidence type="ECO:0000313" key="3">
    <source>
        <dbReference type="EMBL" id="RBO95229.1"/>
    </source>
</evidence>
<evidence type="ECO:0000313" key="4">
    <source>
        <dbReference type="Proteomes" id="UP000252254"/>
    </source>
</evidence>
<comment type="caution">
    <text evidence="3">The sequence shown here is derived from an EMBL/GenBank/DDBJ whole genome shotgun (WGS) entry which is preliminary data.</text>
</comment>
<feature type="transmembrane region" description="Helical" evidence="1">
    <location>
        <begin position="107"/>
        <end position="129"/>
    </location>
</feature>
<feature type="transmembrane region" description="Helical" evidence="1">
    <location>
        <begin position="190"/>
        <end position="211"/>
    </location>
</feature>